<evidence type="ECO:0000256" key="6">
    <source>
        <dbReference type="ARBA" id="ARBA00013647"/>
    </source>
</evidence>
<dbReference type="GO" id="GO:0050334">
    <property type="term" value="F:thiaminase activity"/>
    <property type="evidence" value="ECO:0007669"/>
    <property type="project" value="UniProtKB-EC"/>
</dbReference>
<dbReference type="eggNOG" id="COG0819">
    <property type="taxonomic scope" value="Bacteria"/>
</dbReference>
<dbReference type="InterPro" id="IPR004305">
    <property type="entry name" value="Thiaminase-2/PQQC"/>
</dbReference>
<accession>A0A081L751</accession>
<dbReference type="PANTHER" id="PTHR43198:SF2">
    <property type="entry name" value="SI:CH1073-67J19.1-RELATED"/>
    <property type="match status" value="1"/>
</dbReference>
<comment type="pathway">
    <text evidence="2 9">Cofactor biosynthesis; thiamine diphosphate biosynthesis.</text>
</comment>
<evidence type="ECO:0000313" key="12">
    <source>
        <dbReference type="Proteomes" id="UP000028091"/>
    </source>
</evidence>
<dbReference type="EMBL" id="JOTP01000033">
    <property type="protein sequence ID" value="KEP25077.1"/>
    <property type="molecule type" value="Genomic_DNA"/>
</dbReference>
<keyword evidence="9" id="KW-0378">Hydrolase</keyword>
<dbReference type="InterPro" id="IPR016084">
    <property type="entry name" value="Haem_Oase-like_multi-hlx"/>
</dbReference>
<dbReference type="NCBIfam" id="TIGR04306">
    <property type="entry name" value="salvage_TenA"/>
    <property type="match status" value="1"/>
</dbReference>
<dbReference type="AlphaFoldDB" id="A0A081L751"/>
<dbReference type="InterPro" id="IPR027574">
    <property type="entry name" value="Thiaminase_II"/>
</dbReference>
<evidence type="ECO:0000256" key="8">
    <source>
        <dbReference type="ARBA" id="ARBA00048337"/>
    </source>
</evidence>
<dbReference type="RefSeq" id="WP_034324786.1">
    <property type="nucleotide sequence ID" value="NZ_JOTP01000033.1"/>
</dbReference>
<evidence type="ECO:0000259" key="10">
    <source>
        <dbReference type="Pfam" id="PF03070"/>
    </source>
</evidence>
<dbReference type="OrthoDB" id="34166at2"/>
<comment type="catalytic activity">
    <reaction evidence="1 9">
        <text>4-amino-5-aminomethyl-2-methylpyrimidine + H2O = 4-amino-5-hydroxymethyl-2-methylpyrimidine + NH4(+)</text>
        <dbReference type="Rhea" id="RHEA:31799"/>
        <dbReference type="ChEBI" id="CHEBI:15377"/>
        <dbReference type="ChEBI" id="CHEBI:16892"/>
        <dbReference type="ChEBI" id="CHEBI:28938"/>
        <dbReference type="ChEBI" id="CHEBI:63416"/>
        <dbReference type="EC" id="3.5.99.2"/>
    </reaction>
</comment>
<dbReference type="CDD" id="cd19360">
    <property type="entry name" value="TenA_C_SaTenA-like"/>
    <property type="match status" value="1"/>
</dbReference>
<dbReference type="SUPFAM" id="SSF48613">
    <property type="entry name" value="Heme oxygenase-like"/>
    <property type="match status" value="1"/>
</dbReference>
<proteinExistence type="inferred from homology"/>
<comment type="caution">
    <text evidence="11">The sequence shown here is derived from an EMBL/GenBank/DDBJ whole genome shotgun (WGS) entry which is preliminary data.</text>
</comment>
<comment type="similarity">
    <text evidence="3 9">Belongs to the TenA family.</text>
</comment>
<evidence type="ECO:0000256" key="1">
    <source>
        <dbReference type="ARBA" id="ARBA00001881"/>
    </source>
</evidence>
<evidence type="ECO:0000256" key="7">
    <source>
        <dbReference type="ARBA" id="ARBA00022977"/>
    </source>
</evidence>
<sequence>MTFSTQLRKEAEPLFEAIYQHPFVRGLAAGKLEKKQIIHYVKQDAEYLNAFIKIYAAAISRCTDREDIAFFHQQIAFVLDSETHPHQNLCRVAGVAYDELQGATLAPSAHHYIHHMLQVAQEGTLGEIIAVLLPCPWTYWEIGKRMLSDVQPDPAHPFYEWITFYGGLTDSVTVELCKRLDQWAEGASEKEKEKMKQHFFLSCQLEYKFWEMAFTVEEWPVKLEVHSS</sequence>
<gene>
    <name evidence="11" type="ORF">BA70_12210</name>
</gene>
<evidence type="ECO:0000256" key="5">
    <source>
        <dbReference type="ARBA" id="ARBA00012684"/>
    </source>
</evidence>
<comment type="function">
    <text evidence="9">Catalyzes an amino-pyrimidine hydrolysis reaction at the C5' of the pyrimidine moiety of thiamine compounds, a reaction that is part of a thiamine salvage pathway.</text>
</comment>
<keyword evidence="12" id="KW-1185">Reference proteome</keyword>
<evidence type="ECO:0000313" key="11">
    <source>
        <dbReference type="EMBL" id="KEP25077.1"/>
    </source>
</evidence>
<dbReference type="GO" id="GO:0009228">
    <property type="term" value="P:thiamine biosynthetic process"/>
    <property type="evidence" value="ECO:0007669"/>
    <property type="project" value="UniProtKB-KW"/>
</dbReference>
<dbReference type="Gene3D" id="1.20.910.10">
    <property type="entry name" value="Heme oxygenase-like"/>
    <property type="match status" value="1"/>
</dbReference>
<dbReference type="GO" id="GO:0009229">
    <property type="term" value="P:thiamine diphosphate biosynthetic process"/>
    <property type="evidence" value="ECO:0007669"/>
    <property type="project" value="UniProtKB-UniPathway"/>
</dbReference>
<dbReference type="Pfam" id="PF03070">
    <property type="entry name" value="TENA_THI-4"/>
    <property type="match status" value="1"/>
</dbReference>
<evidence type="ECO:0000256" key="3">
    <source>
        <dbReference type="ARBA" id="ARBA00010264"/>
    </source>
</evidence>
<comment type="catalytic activity">
    <reaction evidence="8 9">
        <text>thiamine + H2O = 5-(2-hydroxyethyl)-4-methylthiazole + 4-amino-5-hydroxymethyl-2-methylpyrimidine + H(+)</text>
        <dbReference type="Rhea" id="RHEA:17509"/>
        <dbReference type="ChEBI" id="CHEBI:15377"/>
        <dbReference type="ChEBI" id="CHEBI:15378"/>
        <dbReference type="ChEBI" id="CHEBI:16892"/>
        <dbReference type="ChEBI" id="CHEBI:17957"/>
        <dbReference type="ChEBI" id="CHEBI:18385"/>
        <dbReference type="EC" id="3.5.99.2"/>
    </reaction>
</comment>
<name>A0A081L751_9BACI</name>
<protein>
    <recommendedName>
        <fullName evidence="6 9">Aminopyrimidine aminohydrolase</fullName>
        <ecNumber evidence="5 9">3.5.99.2</ecNumber>
    </recommendedName>
</protein>
<feature type="domain" description="Thiaminase-2/PQQC" evidence="10">
    <location>
        <begin position="9"/>
        <end position="213"/>
    </location>
</feature>
<evidence type="ECO:0000256" key="4">
    <source>
        <dbReference type="ARBA" id="ARBA00011881"/>
    </source>
</evidence>
<dbReference type="InterPro" id="IPR050967">
    <property type="entry name" value="Thiamine_Salvage_TenA"/>
</dbReference>
<keyword evidence="7 9" id="KW-0784">Thiamine biosynthesis</keyword>
<evidence type="ECO:0000256" key="2">
    <source>
        <dbReference type="ARBA" id="ARBA00004948"/>
    </source>
</evidence>
<evidence type="ECO:0000256" key="9">
    <source>
        <dbReference type="RuleBase" id="RU363093"/>
    </source>
</evidence>
<reference evidence="11 12" key="1">
    <citation type="submission" date="2012-09" db="EMBL/GenBank/DDBJ databases">
        <title>Genome Sequence of Bacillus sp. DW5-4.</title>
        <authorList>
            <person name="Lai Q."/>
            <person name="Liu Y."/>
            <person name="Shao Z."/>
        </authorList>
    </citation>
    <scope>NUCLEOTIDE SEQUENCE [LARGE SCALE GENOMIC DNA]</scope>
    <source>
        <strain evidence="11 12">DW5-4</strain>
    </source>
</reference>
<comment type="subunit">
    <text evidence="4">Homotetramer.</text>
</comment>
<dbReference type="UniPathway" id="UPA00060"/>
<dbReference type="PANTHER" id="PTHR43198">
    <property type="entry name" value="BIFUNCTIONAL TH2 PROTEIN"/>
    <property type="match status" value="1"/>
</dbReference>
<dbReference type="Proteomes" id="UP000028091">
    <property type="component" value="Unassembled WGS sequence"/>
</dbReference>
<organism evidence="11 12">
    <name type="scientific">Bacillus zhangzhouensis</name>
    <dbReference type="NCBI Taxonomy" id="1178540"/>
    <lineage>
        <taxon>Bacteria</taxon>
        <taxon>Bacillati</taxon>
        <taxon>Bacillota</taxon>
        <taxon>Bacilli</taxon>
        <taxon>Bacillales</taxon>
        <taxon>Bacillaceae</taxon>
        <taxon>Bacillus</taxon>
    </lineage>
</organism>
<dbReference type="GO" id="GO:0005829">
    <property type="term" value="C:cytosol"/>
    <property type="evidence" value="ECO:0007669"/>
    <property type="project" value="TreeGrafter"/>
</dbReference>
<dbReference type="EC" id="3.5.99.2" evidence="5 9"/>